<feature type="compositionally biased region" description="Gly residues" evidence="7">
    <location>
        <begin position="204"/>
        <end position="215"/>
    </location>
</feature>
<dbReference type="PROSITE" id="PS00027">
    <property type="entry name" value="HOMEOBOX_1"/>
    <property type="match status" value="1"/>
</dbReference>
<evidence type="ECO:0000256" key="6">
    <source>
        <dbReference type="RuleBase" id="RU000682"/>
    </source>
</evidence>
<feature type="compositionally biased region" description="Low complexity" evidence="7">
    <location>
        <begin position="399"/>
        <end position="425"/>
    </location>
</feature>
<evidence type="ECO:0000259" key="8">
    <source>
        <dbReference type="PROSITE" id="PS50071"/>
    </source>
</evidence>
<dbReference type="Proteomes" id="UP001562425">
    <property type="component" value="Unassembled WGS sequence"/>
</dbReference>
<keyword evidence="4 5" id="KW-0539">Nucleus</keyword>
<dbReference type="InterPro" id="IPR017970">
    <property type="entry name" value="Homeobox_CS"/>
</dbReference>
<keyword evidence="10" id="KW-1185">Reference proteome</keyword>
<feature type="region of interest" description="Disordered" evidence="7">
    <location>
        <begin position="143"/>
        <end position="169"/>
    </location>
</feature>
<feature type="compositionally biased region" description="Basic and acidic residues" evidence="7">
    <location>
        <begin position="438"/>
        <end position="448"/>
    </location>
</feature>
<proteinExistence type="predicted"/>
<evidence type="ECO:0000313" key="10">
    <source>
        <dbReference type="Proteomes" id="UP001562425"/>
    </source>
</evidence>
<accession>A0ABD1DYA3</accession>
<feature type="domain" description="Homeobox" evidence="8">
    <location>
        <begin position="301"/>
        <end position="361"/>
    </location>
</feature>
<feature type="DNA-binding region" description="Homeobox" evidence="5">
    <location>
        <begin position="303"/>
        <end position="362"/>
    </location>
</feature>
<evidence type="ECO:0000256" key="4">
    <source>
        <dbReference type="ARBA" id="ARBA00023242"/>
    </source>
</evidence>
<dbReference type="GO" id="GO:0005634">
    <property type="term" value="C:nucleus"/>
    <property type="evidence" value="ECO:0007669"/>
    <property type="project" value="UniProtKB-SubCell"/>
</dbReference>
<dbReference type="GO" id="GO:0003677">
    <property type="term" value="F:DNA binding"/>
    <property type="evidence" value="ECO:0007669"/>
    <property type="project" value="UniProtKB-UniRule"/>
</dbReference>
<dbReference type="EMBL" id="JBEHCU010000426">
    <property type="protein sequence ID" value="KAL1404434.1"/>
    <property type="molecule type" value="Genomic_DNA"/>
</dbReference>
<keyword evidence="2 5" id="KW-0238">DNA-binding</keyword>
<feature type="compositionally biased region" description="Polar residues" evidence="7">
    <location>
        <begin position="30"/>
        <end position="43"/>
    </location>
</feature>
<feature type="compositionally biased region" description="Low complexity" evidence="7">
    <location>
        <begin position="238"/>
        <end position="251"/>
    </location>
</feature>
<evidence type="ECO:0000313" key="9">
    <source>
        <dbReference type="EMBL" id="KAL1404434.1"/>
    </source>
</evidence>
<organism evidence="9 10">
    <name type="scientific">Culex pipiens pipiens</name>
    <name type="common">Northern house mosquito</name>
    <dbReference type="NCBI Taxonomy" id="38569"/>
    <lineage>
        <taxon>Eukaryota</taxon>
        <taxon>Metazoa</taxon>
        <taxon>Ecdysozoa</taxon>
        <taxon>Arthropoda</taxon>
        <taxon>Hexapoda</taxon>
        <taxon>Insecta</taxon>
        <taxon>Pterygota</taxon>
        <taxon>Neoptera</taxon>
        <taxon>Endopterygota</taxon>
        <taxon>Diptera</taxon>
        <taxon>Nematocera</taxon>
        <taxon>Culicoidea</taxon>
        <taxon>Culicidae</taxon>
        <taxon>Culicinae</taxon>
        <taxon>Culicini</taxon>
        <taxon>Culex</taxon>
        <taxon>Culex</taxon>
    </lineage>
</organism>
<dbReference type="FunFam" id="1.10.10.60:FF:000378">
    <property type="entry name" value="Notochord homeobox"/>
    <property type="match status" value="1"/>
</dbReference>
<evidence type="ECO:0000256" key="1">
    <source>
        <dbReference type="ARBA" id="ARBA00004123"/>
    </source>
</evidence>
<evidence type="ECO:0000256" key="3">
    <source>
        <dbReference type="ARBA" id="ARBA00023155"/>
    </source>
</evidence>
<feature type="region of interest" description="Disordered" evidence="7">
    <location>
        <begin position="384"/>
        <end position="448"/>
    </location>
</feature>
<dbReference type="SUPFAM" id="SSF46689">
    <property type="entry name" value="Homeodomain-like"/>
    <property type="match status" value="1"/>
</dbReference>
<reference evidence="9 10" key="1">
    <citation type="submission" date="2024-05" db="EMBL/GenBank/DDBJ databases">
        <title>Culex pipiens pipiens assembly and annotation.</title>
        <authorList>
            <person name="Alout H."/>
            <person name="Durand T."/>
        </authorList>
    </citation>
    <scope>NUCLEOTIDE SEQUENCE [LARGE SCALE GENOMIC DNA]</scope>
    <source>
        <strain evidence="9">HA-2024</strain>
        <tissue evidence="9">Whole body</tissue>
    </source>
</reference>
<dbReference type="AlphaFoldDB" id="A0ABD1DYA3"/>
<evidence type="ECO:0000256" key="2">
    <source>
        <dbReference type="ARBA" id="ARBA00023125"/>
    </source>
</evidence>
<feature type="region of interest" description="Disordered" evidence="7">
    <location>
        <begin position="29"/>
        <end position="90"/>
    </location>
</feature>
<dbReference type="InterPro" id="IPR009057">
    <property type="entry name" value="Homeodomain-like_sf"/>
</dbReference>
<keyword evidence="3 5" id="KW-0371">Homeobox</keyword>
<gene>
    <name evidence="9" type="ORF">pipiens_005353</name>
</gene>
<dbReference type="Gene3D" id="1.10.10.60">
    <property type="entry name" value="Homeodomain-like"/>
    <property type="match status" value="1"/>
</dbReference>
<dbReference type="CDD" id="cd00086">
    <property type="entry name" value="homeodomain"/>
    <property type="match status" value="1"/>
</dbReference>
<evidence type="ECO:0000256" key="7">
    <source>
        <dbReference type="SAM" id="MobiDB-lite"/>
    </source>
</evidence>
<comment type="subcellular location">
    <subcellularLocation>
        <location evidence="1 5 6">Nucleus</location>
    </subcellularLocation>
</comment>
<sequence>MEIKRLVLLKRLGSMNEECDKSHELMSGASLETHSPLIDTNGSGSDGEDDNIDIIDDDDEEEDEPSEEECEEDILARSRNHTPSTTPLDADGIGKSFTIAAILGLKKKQQQQDGHNLNDVMNLSLNHAESRQSAFQPRITVRDAESISDGSPLESVNVHHHPASQQPTSNSSLAALQTLHHMHVAAAGSGFAASPHQFHQHHPTGGGGGGGGVNAAGGVPMHGHHPHHNRLNDHAHPHSPQQQQQQQQSHLPNHHHHQFNHHHHHHHHHLAMAAHHHAQNHNREKYKDLGKKASLSASSALKSKRVRTIFTPEQLERLEAEFERQQYMVGPERLYLAHTLQLTEAQVKVWFQNRRIKWRKHHLEITQQRLALIRQRQIANGVVPPQAAGPHNNINGGDQASPSSSGGMPQQQQMMTGGRMMVGGSPESPELTICTDSLETRSVSESDD</sequence>
<name>A0ABD1DYA3_CULPP</name>
<dbReference type="InterPro" id="IPR050877">
    <property type="entry name" value="EMX-VAX-Noto_Homeobox_TFs"/>
</dbReference>
<evidence type="ECO:0000256" key="5">
    <source>
        <dbReference type="PROSITE-ProRule" id="PRU00108"/>
    </source>
</evidence>
<dbReference type="PROSITE" id="PS50071">
    <property type="entry name" value="HOMEOBOX_2"/>
    <property type="match status" value="1"/>
</dbReference>
<comment type="caution">
    <text evidence="9">The sequence shown here is derived from an EMBL/GenBank/DDBJ whole genome shotgun (WGS) entry which is preliminary data.</text>
</comment>
<dbReference type="PANTHER" id="PTHR24339:SF67">
    <property type="entry name" value="GNOT1 HOMEODOMAIN PROTEIN-RELATED"/>
    <property type="match status" value="1"/>
</dbReference>
<dbReference type="PANTHER" id="PTHR24339">
    <property type="entry name" value="HOMEOBOX PROTEIN EMX-RELATED"/>
    <property type="match status" value="1"/>
</dbReference>
<feature type="compositionally biased region" description="Basic residues" evidence="7">
    <location>
        <begin position="252"/>
        <end position="280"/>
    </location>
</feature>
<dbReference type="InterPro" id="IPR001356">
    <property type="entry name" value="HD"/>
</dbReference>
<protein>
    <recommendedName>
        <fullName evidence="8">Homeobox domain-containing protein</fullName>
    </recommendedName>
</protein>
<feature type="compositionally biased region" description="Acidic residues" evidence="7">
    <location>
        <begin position="46"/>
        <end position="73"/>
    </location>
</feature>
<dbReference type="Pfam" id="PF00046">
    <property type="entry name" value="Homeodomain"/>
    <property type="match status" value="1"/>
</dbReference>
<feature type="region of interest" description="Disordered" evidence="7">
    <location>
        <begin position="194"/>
        <end position="289"/>
    </location>
</feature>
<dbReference type="SMART" id="SM00389">
    <property type="entry name" value="HOX"/>
    <property type="match status" value="1"/>
</dbReference>